<reference evidence="1 2" key="2">
    <citation type="submission" date="2018-03" db="EMBL/GenBank/DDBJ databases">
        <authorList>
            <person name="Keele B.F."/>
        </authorList>
    </citation>
    <scope>NUCLEOTIDE SEQUENCE [LARGE SCALE GENOMIC DNA]</scope>
    <source>
        <strain evidence="1 2">CCALA 016</strain>
    </source>
</reference>
<sequence>MNLNSSLYEQDYYLWLEKTAYLLENRQFTELDLENLVDEILDMSRSEKKSLKSNLIVLLQHLLKYRYQPTKRTKSWRLTIEEHRYRIKEGLQDSPSLKPFFQEVLNECYQQAKKRASIETKLSIDAFPDESPFTIEQILDSDYLPE</sequence>
<evidence type="ECO:0000313" key="2">
    <source>
        <dbReference type="Proteomes" id="UP000239001"/>
    </source>
</evidence>
<dbReference type="RefSeq" id="WP_106457553.1">
    <property type="nucleotide sequence ID" value="NZ_PXOH01000015.1"/>
</dbReference>
<name>A0A2T1LW85_9CHRO</name>
<dbReference type="Proteomes" id="UP000239001">
    <property type="component" value="Unassembled WGS sequence"/>
</dbReference>
<keyword evidence="2" id="KW-1185">Reference proteome</keyword>
<dbReference type="PANTHER" id="PTHR34235:SF3">
    <property type="entry name" value="SLR1203 PROTEIN"/>
    <property type="match status" value="1"/>
</dbReference>
<reference evidence="1 2" key="1">
    <citation type="submission" date="2018-03" db="EMBL/GenBank/DDBJ databases">
        <title>The ancient ancestry and fast evolution of plastids.</title>
        <authorList>
            <person name="Moore K.R."/>
            <person name="Magnabosco C."/>
            <person name="Momper L."/>
            <person name="Gold D.A."/>
            <person name="Bosak T."/>
            <person name="Fournier G.P."/>
        </authorList>
    </citation>
    <scope>NUCLEOTIDE SEQUENCE [LARGE SCALE GENOMIC DNA]</scope>
    <source>
        <strain evidence="1 2">CCALA 016</strain>
    </source>
</reference>
<organism evidence="1 2">
    <name type="scientific">Aphanothece hegewaldii CCALA 016</name>
    <dbReference type="NCBI Taxonomy" id="2107694"/>
    <lineage>
        <taxon>Bacteria</taxon>
        <taxon>Bacillati</taxon>
        <taxon>Cyanobacteriota</taxon>
        <taxon>Cyanophyceae</taxon>
        <taxon>Oscillatoriophycideae</taxon>
        <taxon>Chroococcales</taxon>
        <taxon>Aphanothecaceae</taxon>
        <taxon>Aphanothece</taxon>
    </lineage>
</organism>
<evidence type="ECO:0000313" key="1">
    <source>
        <dbReference type="EMBL" id="PSF36159.1"/>
    </source>
</evidence>
<dbReference type="Pfam" id="PF01724">
    <property type="entry name" value="DUF29"/>
    <property type="match status" value="1"/>
</dbReference>
<dbReference type="Gene3D" id="1.20.1220.20">
    <property type="entry name" value="Uncharcterised protein PF01724"/>
    <property type="match status" value="1"/>
</dbReference>
<protein>
    <submittedName>
        <fullName evidence="1">DUF29 domain-containing protein</fullName>
    </submittedName>
</protein>
<dbReference type="EMBL" id="PXOH01000015">
    <property type="protein sequence ID" value="PSF36159.1"/>
    <property type="molecule type" value="Genomic_DNA"/>
</dbReference>
<dbReference type="OrthoDB" id="5769308at2"/>
<dbReference type="InterPro" id="IPR002636">
    <property type="entry name" value="DUF29"/>
</dbReference>
<accession>A0A2T1LW85</accession>
<comment type="caution">
    <text evidence="1">The sequence shown here is derived from an EMBL/GenBank/DDBJ whole genome shotgun (WGS) entry which is preliminary data.</text>
</comment>
<proteinExistence type="predicted"/>
<dbReference type="AlphaFoldDB" id="A0A2T1LW85"/>
<dbReference type="PANTHER" id="PTHR34235">
    <property type="entry name" value="SLR1203 PROTEIN-RELATED"/>
    <property type="match status" value="1"/>
</dbReference>
<gene>
    <name evidence="1" type="ORF">C7H19_14265</name>
</gene>